<dbReference type="AlphaFoldDB" id="A0A8J8T2J9"/>
<name>A0A8J8T2J9_HALGN</name>
<accession>A0A8J8T2J9</accession>
<dbReference type="EMBL" id="RRYP01008829">
    <property type="protein sequence ID" value="TNV79505.1"/>
    <property type="molecule type" value="Genomic_DNA"/>
</dbReference>
<organism evidence="1 2">
    <name type="scientific">Halteria grandinella</name>
    <dbReference type="NCBI Taxonomy" id="5974"/>
    <lineage>
        <taxon>Eukaryota</taxon>
        <taxon>Sar</taxon>
        <taxon>Alveolata</taxon>
        <taxon>Ciliophora</taxon>
        <taxon>Intramacronucleata</taxon>
        <taxon>Spirotrichea</taxon>
        <taxon>Stichotrichia</taxon>
        <taxon>Sporadotrichida</taxon>
        <taxon>Halteriidae</taxon>
        <taxon>Halteria</taxon>
    </lineage>
</organism>
<protein>
    <submittedName>
        <fullName evidence="1">Uncharacterized protein</fullName>
    </submittedName>
</protein>
<evidence type="ECO:0000313" key="1">
    <source>
        <dbReference type="EMBL" id="TNV79505.1"/>
    </source>
</evidence>
<sequence length="74" mass="8777">MIYQLWFEYLILNKEDIEEKERDIGERSRAFAVQIIRAKCKRILGRQLTHSQPVDRLGLSTHKHQNLLLVRASC</sequence>
<proteinExistence type="predicted"/>
<keyword evidence="2" id="KW-1185">Reference proteome</keyword>
<dbReference type="Proteomes" id="UP000785679">
    <property type="component" value="Unassembled WGS sequence"/>
</dbReference>
<gene>
    <name evidence="1" type="ORF">FGO68_gene1166</name>
</gene>
<evidence type="ECO:0000313" key="2">
    <source>
        <dbReference type="Proteomes" id="UP000785679"/>
    </source>
</evidence>
<comment type="caution">
    <text evidence="1">The sequence shown here is derived from an EMBL/GenBank/DDBJ whole genome shotgun (WGS) entry which is preliminary data.</text>
</comment>
<reference evidence="1" key="1">
    <citation type="submission" date="2019-06" db="EMBL/GenBank/DDBJ databases">
        <authorList>
            <person name="Zheng W."/>
        </authorList>
    </citation>
    <scope>NUCLEOTIDE SEQUENCE</scope>
    <source>
        <strain evidence="1">QDHG01</strain>
    </source>
</reference>